<dbReference type="PANTHER" id="PTHR13271:SF147">
    <property type="entry name" value="PROTEIN-LYSINE N-METHYLTRANSFERASE EFM1-RELATED"/>
    <property type="match status" value="1"/>
</dbReference>
<proteinExistence type="predicted"/>
<dbReference type="EMBL" id="DS547094">
    <property type="protein sequence ID" value="EDR12297.1"/>
    <property type="molecule type" value="Genomic_DNA"/>
</dbReference>
<dbReference type="HOGENOM" id="CLU_048453_0_0_1"/>
<dbReference type="STRING" id="486041.B0CXP2"/>
<keyword evidence="2" id="KW-1185">Reference proteome</keyword>
<dbReference type="InterPro" id="IPR050600">
    <property type="entry name" value="SETD3_SETD6_MTase"/>
</dbReference>
<dbReference type="OrthoDB" id="42889at2759"/>
<evidence type="ECO:0000313" key="2">
    <source>
        <dbReference type="Proteomes" id="UP000001194"/>
    </source>
</evidence>
<dbReference type="InterPro" id="IPR046341">
    <property type="entry name" value="SET_dom_sf"/>
</dbReference>
<organism evidence="2">
    <name type="scientific">Laccaria bicolor (strain S238N-H82 / ATCC MYA-4686)</name>
    <name type="common">Bicoloured deceiver</name>
    <name type="synonym">Laccaria laccata var. bicolor</name>
    <dbReference type="NCBI Taxonomy" id="486041"/>
    <lineage>
        <taxon>Eukaryota</taxon>
        <taxon>Fungi</taxon>
        <taxon>Dikarya</taxon>
        <taxon>Basidiomycota</taxon>
        <taxon>Agaricomycotina</taxon>
        <taxon>Agaricomycetes</taxon>
        <taxon>Agaricomycetidae</taxon>
        <taxon>Agaricales</taxon>
        <taxon>Agaricineae</taxon>
        <taxon>Hydnangiaceae</taxon>
        <taxon>Laccaria</taxon>
    </lineage>
</organism>
<dbReference type="InParanoid" id="B0CXP2"/>
<gene>
    <name evidence="1" type="primary">SDG16207</name>
    <name evidence="1" type="ORF">LACBIDRAFT_311555</name>
</gene>
<dbReference type="Gene3D" id="3.90.1410.10">
    <property type="entry name" value="set domain protein methyltransferase, domain 1"/>
    <property type="match status" value="1"/>
</dbReference>
<dbReference type="GO" id="GO:0005634">
    <property type="term" value="C:nucleus"/>
    <property type="evidence" value="ECO:0007669"/>
    <property type="project" value="TreeGrafter"/>
</dbReference>
<dbReference type="AlphaFoldDB" id="B0CXP2"/>
<dbReference type="SUPFAM" id="SSF82199">
    <property type="entry name" value="SET domain"/>
    <property type="match status" value="1"/>
</dbReference>
<dbReference type="PANTHER" id="PTHR13271">
    <property type="entry name" value="UNCHARACTERIZED PUTATIVE METHYLTRANSFERASE"/>
    <property type="match status" value="1"/>
</dbReference>
<dbReference type="GO" id="GO:0016279">
    <property type="term" value="F:protein-lysine N-methyltransferase activity"/>
    <property type="evidence" value="ECO:0007669"/>
    <property type="project" value="TreeGrafter"/>
</dbReference>
<dbReference type="RefSeq" id="XP_001876561.1">
    <property type="nucleotide sequence ID" value="XM_001876526.1"/>
</dbReference>
<dbReference type="GeneID" id="6072804"/>
<dbReference type="KEGG" id="lbc:LACBIDRAFT_311555"/>
<reference evidence="1 2" key="1">
    <citation type="journal article" date="2008" name="Nature">
        <title>The genome of Laccaria bicolor provides insights into mycorrhizal symbiosis.</title>
        <authorList>
            <person name="Martin F."/>
            <person name="Aerts A."/>
            <person name="Ahren D."/>
            <person name="Brun A."/>
            <person name="Danchin E.G.J."/>
            <person name="Duchaussoy F."/>
            <person name="Gibon J."/>
            <person name="Kohler A."/>
            <person name="Lindquist E."/>
            <person name="Pereda V."/>
            <person name="Salamov A."/>
            <person name="Shapiro H.J."/>
            <person name="Wuyts J."/>
            <person name="Blaudez D."/>
            <person name="Buee M."/>
            <person name="Brokstein P."/>
            <person name="Canbaeck B."/>
            <person name="Cohen D."/>
            <person name="Courty P.E."/>
            <person name="Coutinho P.M."/>
            <person name="Delaruelle C."/>
            <person name="Detter J.C."/>
            <person name="Deveau A."/>
            <person name="DiFazio S."/>
            <person name="Duplessis S."/>
            <person name="Fraissinet-Tachet L."/>
            <person name="Lucic E."/>
            <person name="Frey-Klett P."/>
            <person name="Fourrey C."/>
            <person name="Feussner I."/>
            <person name="Gay G."/>
            <person name="Grimwood J."/>
            <person name="Hoegger P.J."/>
            <person name="Jain P."/>
            <person name="Kilaru S."/>
            <person name="Labbe J."/>
            <person name="Lin Y.C."/>
            <person name="Legue V."/>
            <person name="Le Tacon F."/>
            <person name="Marmeisse R."/>
            <person name="Melayah D."/>
            <person name="Montanini B."/>
            <person name="Muratet M."/>
            <person name="Nehls U."/>
            <person name="Niculita-Hirzel H."/>
            <person name="Oudot-Le Secq M.P."/>
            <person name="Peter M."/>
            <person name="Quesneville H."/>
            <person name="Rajashekar B."/>
            <person name="Reich M."/>
            <person name="Rouhier N."/>
            <person name="Schmutz J."/>
            <person name="Yin T."/>
            <person name="Chalot M."/>
            <person name="Henrissat B."/>
            <person name="Kuees U."/>
            <person name="Lucas S."/>
            <person name="Van de Peer Y."/>
            <person name="Podila G.K."/>
            <person name="Polle A."/>
            <person name="Pukkila P.J."/>
            <person name="Richardson P.M."/>
            <person name="Rouze P."/>
            <person name="Sanders I.R."/>
            <person name="Stajich J.E."/>
            <person name="Tunlid A."/>
            <person name="Tuskan G."/>
            <person name="Grigoriev I.V."/>
        </authorList>
    </citation>
    <scope>NUCLEOTIDE SEQUENCE [LARGE SCALE GENOMIC DNA]</scope>
    <source>
        <strain evidence="2">S238N-H82 / ATCC MYA-4686</strain>
    </source>
</reference>
<accession>B0CXP2</accession>
<sequence length="434" mass="48738">MSSEFSAALSLRSWLSKHGGGFNTRVRFSEATSGSRVVASEDIPEDTEIVSCPFDLAITRQHAQLALGNFLDTSEIISSTHWSERQWISTYIIFHWIICDESQPNLKILAHYPYLKTLPSSEKLLTPLHFTSEEIQLFKGTNLYGATLDRERDWRTEWADCLDRVSQANQDWGKSFTWSATFSESTAYHSLSFFYDRERYLTAATYLSSRAFPSSLLSPTPSLKHSPLTEPVLLPGIDSLNHARGQPVSWVVRYPNNVPPDSSLQEPKISLILHTPATGGNELFNNYGPKPNSELILGYGFSLPQNPDDTILLKIGGIEGHKWEIGRNTIGAESLWKEILGSFIDDPASEPDYEDVLDASSMLLEMVQALLDRLPVEAIQNSALIRPEVSTMFRDYVEGQRDILTSLVTFAKNQEDRAIQLARDAGVEIVFEDD</sequence>
<protein>
    <submittedName>
        <fullName evidence="1">SET domain protein</fullName>
    </submittedName>
</protein>
<dbReference type="Proteomes" id="UP000001194">
    <property type="component" value="Unassembled WGS sequence"/>
</dbReference>
<name>B0CXP2_LACBS</name>
<evidence type="ECO:0000313" key="1">
    <source>
        <dbReference type="EMBL" id="EDR12297.1"/>
    </source>
</evidence>